<dbReference type="AlphaFoldDB" id="A0A2P5AR64"/>
<sequence length="78" mass="8475">MILPKCVNASHDDSDNAKSPTTKTAHLEEGLHVDAAIVLLDQQNESKDSSSFEESKSDSLNTSDLAPSKVFALKDESW</sequence>
<organism evidence="2 3">
    <name type="scientific">Parasponia andersonii</name>
    <name type="common">Sponia andersonii</name>
    <dbReference type="NCBI Taxonomy" id="3476"/>
    <lineage>
        <taxon>Eukaryota</taxon>
        <taxon>Viridiplantae</taxon>
        <taxon>Streptophyta</taxon>
        <taxon>Embryophyta</taxon>
        <taxon>Tracheophyta</taxon>
        <taxon>Spermatophyta</taxon>
        <taxon>Magnoliopsida</taxon>
        <taxon>eudicotyledons</taxon>
        <taxon>Gunneridae</taxon>
        <taxon>Pentapetalae</taxon>
        <taxon>rosids</taxon>
        <taxon>fabids</taxon>
        <taxon>Rosales</taxon>
        <taxon>Cannabaceae</taxon>
        <taxon>Parasponia</taxon>
    </lineage>
</organism>
<proteinExistence type="predicted"/>
<dbReference type="EMBL" id="JXTB01000477">
    <property type="protein sequence ID" value="PON39042.1"/>
    <property type="molecule type" value="Genomic_DNA"/>
</dbReference>
<name>A0A2P5AR64_PARAD</name>
<reference evidence="3" key="1">
    <citation type="submission" date="2016-06" db="EMBL/GenBank/DDBJ databases">
        <title>Parallel loss of symbiosis genes in relatives of nitrogen-fixing non-legume Parasponia.</title>
        <authorList>
            <person name="Van Velzen R."/>
            <person name="Holmer R."/>
            <person name="Bu F."/>
            <person name="Rutten L."/>
            <person name="Van Zeijl A."/>
            <person name="Liu W."/>
            <person name="Santuari L."/>
            <person name="Cao Q."/>
            <person name="Sharma T."/>
            <person name="Shen D."/>
            <person name="Roswanjaya Y."/>
            <person name="Wardhani T."/>
            <person name="Kalhor M.S."/>
            <person name="Jansen J."/>
            <person name="Van den Hoogen J."/>
            <person name="Gungor B."/>
            <person name="Hartog M."/>
            <person name="Hontelez J."/>
            <person name="Verver J."/>
            <person name="Yang W.-C."/>
            <person name="Schijlen E."/>
            <person name="Repin R."/>
            <person name="Schilthuizen M."/>
            <person name="Schranz E."/>
            <person name="Heidstra R."/>
            <person name="Miyata K."/>
            <person name="Fedorova E."/>
            <person name="Kohlen W."/>
            <person name="Bisseling T."/>
            <person name="Smit S."/>
            <person name="Geurts R."/>
        </authorList>
    </citation>
    <scope>NUCLEOTIDE SEQUENCE [LARGE SCALE GENOMIC DNA]</scope>
    <source>
        <strain evidence="3">cv. WU1-14</strain>
    </source>
</reference>
<protein>
    <submittedName>
        <fullName evidence="2">Uncharacterized protein</fullName>
    </submittedName>
</protein>
<gene>
    <name evidence="2" type="ORF">PanWU01x14_307920</name>
</gene>
<feature type="region of interest" description="Disordered" evidence="1">
    <location>
        <begin position="1"/>
        <end position="26"/>
    </location>
</feature>
<keyword evidence="3" id="KW-1185">Reference proteome</keyword>
<evidence type="ECO:0000313" key="3">
    <source>
        <dbReference type="Proteomes" id="UP000237105"/>
    </source>
</evidence>
<feature type="region of interest" description="Disordered" evidence="1">
    <location>
        <begin position="42"/>
        <end position="66"/>
    </location>
</feature>
<dbReference type="Proteomes" id="UP000237105">
    <property type="component" value="Unassembled WGS sequence"/>
</dbReference>
<feature type="compositionally biased region" description="Basic and acidic residues" evidence="1">
    <location>
        <begin position="44"/>
        <end position="57"/>
    </location>
</feature>
<evidence type="ECO:0000313" key="2">
    <source>
        <dbReference type="EMBL" id="PON39042.1"/>
    </source>
</evidence>
<comment type="caution">
    <text evidence="2">The sequence shown here is derived from an EMBL/GenBank/DDBJ whole genome shotgun (WGS) entry which is preliminary data.</text>
</comment>
<accession>A0A2P5AR64</accession>
<evidence type="ECO:0000256" key="1">
    <source>
        <dbReference type="SAM" id="MobiDB-lite"/>
    </source>
</evidence>